<proteinExistence type="predicted"/>
<dbReference type="PANTHER" id="PTHR23275:SF100">
    <property type="entry name" value="EGF-LIKE DOMAIN-CONTAINING PROTEIN"/>
    <property type="match status" value="1"/>
</dbReference>
<sequence>MAETPSVTCSVCTQNKKPNKAGTKCFKCQLADCSHCNADGVCEECDGGKIVKTDKDKTTTCVTEAQCTKAEGFFVKGSNTKTCEACGDNNCITCTEAGNSKCSKCKAINTAGAKLYLKTVSSSPTGTCVEASQCGPTAFPKDDAENGNKCILCGDTTNGVTNCAECTTPAQGKTKPACTKCSTKYLKTAADGTTTCETECGDATNGVPNCAKCTAPSSTGQKPACSECGSGYTLDSQANTCASSSANRSALSTGAIAEISVAAVVVVGGLVGFLCWWFLCRGKA</sequence>
<dbReference type="EMBL" id="JXTI01000436">
    <property type="protein sequence ID" value="KWX11066.1"/>
    <property type="molecule type" value="Genomic_DNA"/>
</dbReference>
<dbReference type="OrthoDB" id="300641at2759"/>
<keyword evidence="1" id="KW-1133">Transmembrane helix</keyword>
<dbReference type="InterPro" id="IPR006212">
    <property type="entry name" value="Furin_repeat"/>
</dbReference>
<keyword evidence="1" id="KW-0472">Membrane</keyword>
<protein>
    <submittedName>
        <fullName evidence="2">Variant-specific surface protein</fullName>
    </submittedName>
</protein>
<dbReference type="AlphaFoldDB" id="A0A132NLX6"/>
<dbReference type="VEuPathDB" id="GiardiaDB:QR46_4980"/>
<dbReference type="InterPro" id="IPR009030">
    <property type="entry name" value="Growth_fac_rcpt_cys_sf"/>
</dbReference>
<dbReference type="Pfam" id="PF03302">
    <property type="entry name" value="VSP"/>
    <property type="match status" value="1"/>
</dbReference>
<dbReference type="SUPFAM" id="SSF57184">
    <property type="entry name" value="Growth factor receptor domain"/>
    <property type="match status" value="1"/>
</dbReference>
<name>A0A132NLX6_GIAIN</name>
<gene>
    <name evidence="2" type="ORF">QR46_4980</name>
</gene>
<dbReference type="SMART" id="SM00261">
    <property type="entry name" value="FU"/>
    <property type="match status" value="3"/>
</dbReference>
<keyword evidence="1" id="KW-0812">Transmembrane</keyword>
<dbReference type="PANTHER" id="PTHR23275">
    <property type="entry name" value="CABRIOLET.-RELATED"/>
    <property type="match status" value="1"/>
</dbReference>
<evidence type="ECO:0000256" key="1">
    <source>
        <dbReference type="SAM" id="Phobius"/>
    </source>
</evidence>
<dbReference type="InterPro" id="IPR052798">
    <property type="entry name" value="Giardia_VSA"/>
</dbReference>
<feature type="transmembrane region" description="Helical" evidence="1">
    <location>
        <begin position="259"/>
        <end position="279"/>
    </location>
</feature>
<dbReference type="Proteomes" id="UP000070089">
    <property type="component" value="Unassembled WGS sequence"/>
</dbReference>
<dbReference type="InterPro" id="IPR005127">
    <property type="entry name" value="Giardia_VSP"/>
</dbReference>
<accession>A0A132NLX6</accession>
<organism evidence="2 3">
    <name type="scientific">Giardia duodenalis assemblage B</name>
    <dbReference type="NCBI Taxonomy" id="1394984"/>
    <lineage>
        <taxon>Eukaryota</taxon>
        <taxon>Metamonada</taxon>
        <taxon>Diplomonadida</taxon>
        <taxon>Hexamitidae</taxon>
        <taxon>Giardiinae</taxon>
        <taxon>Giardia</taxon>
    </lineage>
</organism>
<evidence type="ECO:0000313" key="3">
    <source>
        <dbReference type="Proteomes" id="UP000070089"/>
    </source>
</evidence>
<evidence type="ECO:0000313" key="2">
    <source>
        <dbReference type="EMBL" id="KWX11066.1"/>
    </source>
</evidence>
<comment type="caution">
    <text evidence="2">The sequence shown here is derived from an EMBL/GenBank/DDBJ whole genome shotgun (WGS) entry which is preliminary data.</text>
</comment>
<reference evidence="2 3" key="1">
    <citation type="journal article" date="2015" name="Mol. Biochem. Parasitol.">
        <title>Identification of polymorphic genes for use in assemblage B genotyping assays through comparative genomics of multiple assemblage B Giardia duodenalis isolates.</title>
        <authorList>
            <person name="Wielinga C."/>
            <person name="Thompson R.C."/>
            <person name="Monis P."/>
            <person name="Ryan U."/>
        </authorList>
    </citation>
    <scope>NUCLEOTIDE SEQUENCE [LARGE SCALE GENOMIC DNA]</scope>
    <source>
        <strain evidence="2 3">BAH15c1</strain>
    </source>
</reference>